<dbReference type="RefSeq" id="WP_345159593.1">
    <property type="nucleotide sequence ID" value="NZ_BAABHC010000014.1"/>
</dbReference>
<reference evidence="4" key="1">
    <citation type="journal article" date="2019" name="Int. J. Syst. Evol. Microbiol.">
        <title>The Global Catalogue of Microorganisms (GCM) 10K type strain sequencing project: providing services to taxonomists for standard genome sequencing and annotation.</title>
        <authorList>
            <consortium name="The Broad Institute Genomics Platform"/>
            <consortium name="The Broad Institute Genome Sequencing Center for Infectious Disease"/>
            <person name="Wu L."/>
            <person name="Ma J."/>
        </authorList>
    </citation>
    <scope>NUCLEOTIDE SEQUENCE [LARGE SCALE GENOMIC DNA]</scope>
    <source>
        <strain evidence="4">JCM 17926</strain>
    </source>
</reference>
<dbReference type="Proteomes" id="UP001500552">
    <property type="component" value="Unassembled WGS sequence"/>
</dbReference>
<keyword evidence="2" id="KW-0472">Membrane</keyword>
<protein>
    <submittedName>
        <fullName evidence="3">Uncharacterized protein</fullName>
    </submittedName>
</protein>
<evidence type="ECO:0000313" key="4">
    <source>
        <dbReference type="Proteomes" id="UP001500552"/>
    </source>
</evidence>
<keyword evidence="2" id="KW-1133">Transmembrane helix</keyword>
<evidence type="ECO:0000256" key="1">
    <source>
        <dbReference type="SAM" id="Coils"/>
    </source>
</evidence>
<keyword evidence="1" id="KW-0175">Coiled coil</keyword>
<name>A0ABP8LSU9_9BACT</name>
<comment type="caution">
    <text evidence="3">The sequence shown here is derived from an EMBL/GenBank/DDBJ whole genome shotgun (WGS) entry which is preliminary data.</text>
</comment>
<organism evidence="3 4">
    <name type="scientific">Pontibacter saemangeumensis</name>
    <dbReference type="NCBI Taxonomy" id="1084525"/>
    <lineage>
        <taxon>Bacteria</taxon>
        <taxon>Pseudomonadati</taxon>
        <taxon>Bacteroidota</taxon>
        <taxon>Cytophagia</taxon>
        <taxon>Cytophagales</taxon>
        <taxon>Hymenobacteraceae</taxon>
        <taxon>Pontibacter</taxon>
    </lineage>
</organism>
<evidence type="ECO:0000256" key="2">
    <source>
        <dbReference type="SAM" id="Phobius"/>
    </source>
</evidence>
<dbReference type="EMBL" id="BAABHC010000014">
    <property type="protein sequence ID" value="GAA4434586.1"/>
    <property type="molecule type" value="Genomic_DNA"/>
</dbReference>
<keyword evidence="4" id="KW-1185">Reference proteome</keyword>
<feature type="coiled-coil region" evidence="1">
    <location>
        <begin position="26"/>
        <end position="74"/>
    </location>
</feature>
<gene>
    <name evidence="3" type="ORF">GCM10023188_25670</name>
</gene>
<accession>A0ABP8LSU9</accession>
<keyword evidence="2" id="KW-0812">Transmembrane</keyword>
<proteinExistence type="predicted"/>
<sequence length="96" mass="10948">MKAEMILITIGGAVITVLLGIVAYFLIRLVNQLDSLDTQLNTLKTQLALYAQTVAFLQEKYQQLHDKYEELLGKYNALQKGVDAFDNYLNNKKRKP</sequence>
<evidence type="ECO:0000313" key="3">
    <source>
        <dbReference type="EMBL" id="GAA4434586.1"/>
    </source>
</evidence>
<feature type="transmembrane region" description="Helical" evidence="2">
    <location>
        <begin position="6"/>
        <end position="27"/>
    </location>
</feature>